<evidence type="ECO:0000259" key="4">
    <source>
        <dbReference type="Pfam" id="PF13656"/>
    </source>
</evidence>
<dbReference type="PANTHER" id="PTHR13946:SF28">
    <property type="entry name" value="DNA-DIRECTED RNA POLYMERASES I AND III SUBUNIT RPAC2"/>
    <property type="match status" value="1"/>
</dbReference>
<dbReference type="Proteomes" id="UP000078046">
    <property type="component" value="Unassembled WGS sequence"/>
</dbReference>
<dbReference type="GO" id="GO:0005736">
    <property type="term" value="C:RNA polymerase I complex"/>
    <property type="evidence" value="ECO:0007669"/>
    <property type="project" value="TreeGrafter"/>
</dbReference>
<proteinExistence type="inferred from homology"/>
<dbReference type="InterPro" id="IPR022905">
    <property type="entry name" value="Rpo11-like"/>
</dbReference>
<dbReference type="GO" id="GO:0006383">
    <property type="term" value="P:transcription by RNA polymerase III"/>
    <property type="evidence" value="ECO:0007669"/>
    <property type="project" value="TreeGrafter"/>
</dbReference>
<dbReference type="Pfam" id="PF13656">
    <property type="entry name" value="RNA_pol_L_2"/>
    <property type="match status" value="1"/>
</dbReference>
<dbReference type="GO" id="GO:0003899">
    <property type="term" value="F:DNA-directed RNA polymerase activity"/>
    <property type="evidence" value="ECO:0007669"/>
    <property type="project" value="InterPro"/>
</dbReference>
<gene>
    <name evidence="5" type="ORF">A3Q56_02572</name>
</gene>
<name>A0A177B5Y8_9BILA</name>
<dbReference type="GO" id="GO:0006362">
    <property type="term" value="P:transcription elongation by RNA polymerase I"/>
    <property type="evidence" value="ECO:0007669"/>
    <property type="project" value="TreeGrafter"/>
</dbReference>
<evidence type="ECO:0000313" key="5">
    <source>
        <dbReference type="EMBL" id="OAF69717.1"/>
    </source>
</evidence>
<evidence type="ECO:0000256" key="2">
    <source>
        <dbReference type="ARBA" id="ARBA00023163"/>
    </source>
</evidence>
<protein>
    <submittedName>
        <fullName evidence="5">DNA-directed RNA polymerase I subunit D</fullName>
    </submittedName>
</protein>
<organism evidence="5 6">
    <name type="scientific">Intoshia linei</name>
    <dbReference type="NCBI Taxonomy" id="1819745"/>
    <lineage>
        <taxon>Eukaryota</taxon>
        <taxon>Metazoa</taxon>
        <taxon>Spiralia</taxon>
        <taxon>Lophotrochozoa</taxon>
        <taxon>Mesozoa</taxon>
        <taxon>Orthonectida</taxon>
        <taxon>Rhopaluridae</taxon>
        <taxon>Intoshia</taxon>
    </lineage>
</organism>
<dbReference type="SUPFAM" id="SSF55257">
    <property type="entry name" value="RBP11-like subunits of RNA polymerase"/>
    <property type="match status" value="1"/>
</dbReference>
<keyword evidence="6" id="KW-1185">Reference proteome</keyword>
<dbReference type="InterPro" id="IPR036603">
    <property type="entry name" value="RBP11-like"/>
</dbReference>
<evidence type="ECO:0000256" key="3">
    <source>
        <dbReference type="ARBA" id="ARBA00025751"/>
    </source>
</evidence>
<dbReference type="HAMAP" id="MF_00261">
    <property type="entry name" value="RNApol_arch_Rpo11"/>
    <property type="match status" value="1"/>
</dbReference>
<feature type="domain" description="DNA-directed RNA polymerase RBP11-like dimerisation" evidence="4">
    <location>
        <begin position="16"/>
        <end position="87"/>
    </location>
</feature>
<evidence type="ECO:0000313" key="6">
    <source>
        <dbReference type="Proteomes" id="UP000078046"/>
    </source>
</evidence>
<accession>A0A177B5Y8</accession>
<dbReference type="InterPro" id="IPR009025">
    <property type="entry name" value="RBP11-like_dimer"/>
</dbReference>
<comment type="similarity">
    <text evidence="3">Belongs to the archaeal Rpo11/eukaryotic RPB11/RPC19 RNA polymerase subunit family.</text>
</comment>
<reference evidence="5 6" key="1">
    <citation type="submission" date="2016-04" db="EMBL/GenBank/DDBJ databases">
        <title>The genome of Intoshia linei affirms orthonectids as highly simplified spiralians.</title>
        <authorList>
            <person name="Mikhailov K.V."/>
            <person name="Slusarev G.S."/>
            <person name="Nikitin M.A."/>
            <person name="Logacheva M.D."/>
            <person name="Penin A."/>
            <person name="Aleoshin V."/>
            <person name="Panchin Y.V."/>
        </authorList>
    </citation>
    <scope>NUCLEOTIDE SEQUENCE [LARGE SCALE GENOMIC DNA]</scope>
    <source>
        <strain evidence="5">Intl2013</strain>
        <tissue evidence="5">Whole animal</tissue>
    </source>
</reference>
<dbReference type="Gene3D" id="3.30.1360.10">
    <property type="entry name" value="RNA polymerase, RBP11-like subunit"/>
    <property type="match status" value="1"/>
</dbReference>
<dbReference type="EMBL" id="LWCA01000240">
    <property type="protein sequence ID" value="OAF69717.1"/>
    <property type="molecule type" value="Genomic_DNA"/>
</dbReference>
<keyword evidence="1 5" id="KW-0240">DNA-directed RNA polymerase</keyword>
<dbReference type="AlphaFoldDB" id="A0A177B5Y8"/>
<dbReference type="OrthoDB" id="510325at2759"/>
<comment type="caution">
    <text evidence="5">The sequence shown here is derived from an EMBL/GenBank/DDBJ whole genome shotgun (WGS) entry which is preliminary data.</text>
</comment>
<evidence type="ECO:0000256" key="1">
    <source>
        <dbReference type="ARBA" id="ARBA00022478"/>
    </source>
</evidence>
<dbReference type="GO" id="GO:0005666">
    <property type="term" value="C:RNA polymerase III complex"/>
    <property type="evidence" value="ECO:0007669"/>
    <property type="project" value="TreeGrafter"/>
</dbReference>
<dbReference type="GO" id="GO:0046983">
    <property type="term" value="F:protein dimerization activity"/>
    <property type="evidence" value="ECO:0007669"/>
    <property type="project" value="InterPro"/>
</dbReference>
<keyword evidence="2" id="KW-0804">Transcription</keyword>
<dbReference type="PANTHER" id="PTHR13946">
    <property type="entry name" value="DNA-DIRECTED RNA POLYMERASE I,II,III"/>
    <property type="match status" value="1"/>
</dbReference>
<sequence length="101" mass="11459">MEKITMLNGDRESKTLTIQINDENHTLGNCIAYALSLEPNLEFSGYTMPHPSKNSITIRIQSLDLPAYQVLTTALNNIKKMADMLNRKFREACENNNIPCE</sequence>